<proteinExistence type="predicted"/>
<evidence type="ECO:0000313" key="2">
    <source>
        <dbReference type="EMBL" id="KAL0060630.1"/>
    </source>
</evidence>
<keyword evidence="3" id="KW-1185">Reference proteome</keyword>
<feature type="signal peptide" evidence="1">
    <location>
        <begin position="1"/>
        <end position="22"/>
    </location>
</feature>
<dbReference type="EMBL" id="JBBXMP010000167">
    <property type="protein sequence ID" value="KAL0060630.1"/>
    <property type="molecule type" value="Genomic_DNA"/>
</dbReference>
<feature type="chain" id="PRO_5045909476" evidence="1">
    <location>
        <begin position="23"/>
        <end position="138"/>
    </location>
</feature>
<evidence type="ECO:0000256" key="1">
    <source>
        <dbReference type="SAM" id="SignalP"/>
    </source>
</evidence>
<protein>
    <submittedName>
        <fullName evidence="2">Uncharacterized protein</fullName>
    </submittedName>
</protein>
<organism evidence="2 3">
    <name type="scientific">Marasmius tenuissimus</name>
    <dbReference type="NCBI Taxonomy" id="585030"/>
    <lineage>
        <taxon>Eukaryota</taxon>
        <taxon>Fungi</taxon>
        <taxon>Dikarya</taxon>
        <taxon>Basidiomycota</taxon>
        <taxon>Agaricomycotina</taxon>
        <taxon>Agaricomycetes</taxon>
        <taxon>Agaricomycetidae</taxon>
        <taxon>Agaricales</taxon>
        <taxon>Marasmiineae</taxon>
        <taxon>Marasmiaceae</taxon>
        <taxon>Marasmius</taxon>
    </lineage>
</organism>
<evidence type="ECO:0000313" key="3">
    <source>
        <dbReference type="Proteomes" id="UP001437256"/>
    </source>
</evidence>
<gene>
    <name evidence="2" type="ORF">AAF712_012573</name>
</gene>
<reference evidence="2 3" key="1">
    <citation type="submission" date="2024-05" db="EMBL/GenBank/DDBJ databases">
        <title>A draft genome resource for the thread blight pathogen Marasmius tenuissimus strain MS-2.</title>
        <authorList>
            <person name="Yulfo-Soto G.E."/>
            <person name="Baruah I.K."/>
            <person name="Amoako-Attah I."/>
            <person name="Bukari Y."/>
            <person name="Meinhardt L.W."/>
            <person name="Bailey B.A."/>
            <person name="Cohen S.P."/>
        </authorList>
    </citation>
    <scope>NUCLEOTIDE SEQUENCE [LARGE SCALE GENOMIC DNA]</scope>
    <source>
        <strain evidence="2 3">MS-2</strain>
    </source>
</reference>
<sequence>MQLKVSSILTVIAAVTVPLVGATPTKRDVWSPRIISPDASTVWRTGGKYNVTWDTSNPPERITPGNEITLMNLNQEIFGSCDSCWYNEVIRPLDTFSLLDGFAEVIVPFSIPADDQYFVTLFGSSDNRSPHFRIVRDD</sequence>
<dbReference type="Proteomes" id="UP001437256">
    <property type="component" value="Unassembled WGS sequence"/>
</dbReference>
<accession>A0ABR2ZG33</accession>
<comment type="caution">
    <text evidence="2">The sequence shown here is derived from an EMBL/GenBank/DDBJ whole genome shotgun (WGS) entry which is preliminary data.</text>
</comment>
<name>A0ABR2ZG33_9AGAR</name>
<keyword evidence="1" id="KW-0732">Signal</keyword>